<keyword evidence="1" id="KW-1133">Transmembrane helix</keyword>
<evidence type="ECO:0000256" key="1">
    <source>
        <dbReference type="SAM" id="Phobius"/>
    </source>
</evidence>
<feature type="transmembrane region" description="Helical" evidence="1">
    <location>
        <begin position="43"/>
        <end position="61"/>
    </location>
</feature>
<protein>
    <submittedName>
        <fullName evidence="2">Uncharacterized protein</fullName>
    </submittedName>
</protein>
<dbReference type="RefSeq" id="WP_198733246.1">
    <property type="nucleotide sequence ID" value="NZ_JAEINH010000004.1"/>
</dbReference>
<organism evidence="2 3">
    <name type="scientific">Sanguibacter suaedae</name>
    <dbReference type="NCBI Taxonomy" id="2795737"/>
    <lineage>
        <taxon>Bacteria</taxon>
        <taxon>Bacillati</taxon>
        <taxon>Actinomycetota</taxon>
        <taxon>Actinomycetes</taxon>
        <taxon>Micrococcales</taxon>
        <taxon>Sanguibacteraceae</taxon>
        <taxon>Sanguibacter</taxon>
    </lineage>
</organism>
<dbReference type="AlphaFoldDB" id="A0A934I333"/>
<evidence type="ECO:0000313" key="2">
    <source>
        <dbReference type="EMBL" id="MBI9114694.1"/>
    </source>
</evidence>
<accession>A0A934I333</accession>
<dbReference type="Proteomes" id="UP000602087">
    <property type="component" value="Unassembled WGS sequence"/>
</dbReference>
<comment type="caution">
    <text evidence="2">The sequence shown here is derived from an EMBL/GenBank/DDBJ whole genome shotgun (WGS) entry which is preliminary data.</text>
</comment>
<sequence length="118" mass="12218">MSAPKVLWLIAIVSGFFLAGALVALGYEADRENTGGQVGPGEISLLVVFLVATSAAVLTTVRRRRHLRPTGPAISRAELAVALLGLVASVVVLPAALLAVGVLVRVVHRALQTEDATT</sequence>
<keyword evidence="1" id="KW-0472">Membrane</keyword>
<feature type="transmembrane region" description="Helical" evidence="1">
    <location>
        <begin position="7"/>
        <end position="27"/>
    </location>
</feature>
<dbReference type="EMBL" id="JAEINH010000004">
    <property type="protein sequence ID" value="MBI9114694.1"/>
    <property type="molecule type" value="Genomic_DNA"/>
</dbReference>
<gene>
    <name evidence="2" type="ORF">JAV76_06680</name>
</gene>
<name>A0A934I333_9MICO</name>
<reference evidence="2" key="1">
    <citation type="submission" date="2020-12" db="EMBL/GenBank/DDBJ databases">
        <title>Sanguibacter suaedae sp. nov., isolated from Suaeda aralocaspica.</title>
        <authorList>
            <person name="Ma Q."/>
        </authorList>
    </citation>
    <scope>NUCLEOTIDE SEQUENCE</scope>
    <source>
        <strain evidence="2">YZGR15</strain>
    </source>
</reference>
<feature type="transmembrane region" description="Helical" evidence="1">
    <location>
        <begin position="81"/>
        <end position="104"/>
    </location>
</feature>
<proteinExistence type="predicted"/>
<keyword evidence="1" id="KW-0812">Transmembrane</keyword>
<keyword evidence="3" id="KW-1185">Reference proteome</keyword>
<evidence type="ECO:0000313" key="3">
    <source>
        <dbReference type="Proteomes" id="UP000602087"/>
    </source>
</evidence>